<feature type="region of interest" description="Disordered" evidence="1">
    <location>
        <begin position="1"/>
        <end position="32"/>
    </location>
</feature>
<evidence type="ECO:0000313" key="3">
    <source>
        <dbReference type="Proteomes" id="UP000054018"/>
    </source>
</evidence>
<reference evidence="2 3" key="1">
    <citation type="submission" date="2014-04" db="EMBL/GenBank/DDBJ databases">
        <authorList>
            <consortium name="DOE Joint Genome Institute"/>
            <person name="Kuo A."/>
            <person name="Kohler A."/>
            <person name="Costa M.D."/>
            <person name="Nagy L.G."/>
            <person name="Floudas D."/>
            <person name="Copeland A."/>
            <person name="Barry K.W."/>
            <person name="Cichocki N."/>
            <person name="Veneault-Fourrey C."/>
            <person name="LaButti K."/>
            <person name="Lindquist E.A."/>
            <person name="Lipzen A."/>
            <person name="Lundell T."/>
            <person name="Morin E."/>
            <person name="Murat C."/>
            <person name="Sun H."/>
            <person name="Tunlid A."/>
            <person name="Henrissat B."/>
            <person name="Grigoriev I.V."/>
            <person name="Hibbett D.S."/>
            <person name="Martin F."/>
            <person name="Nordberg H.P."/>
            <person name="Cantor M.N."/>
            <person name="Hua S.X."/>
        </authorList>
    </citation>
    <scope>NUCLEOTIDE SEQUENCE [LARGE SCALE GENOMIC DNA]</scope>
    <source>
        <strain evidence="2 3">441</strain>
    </source>
</reference>
<evidence type="ECO:0000256" key="1">
    <source>
        <dbReference type="SAM" id="MobiDB-lite"/>
    </source>
</evidence>
<dbReference type="AlphaFoldDB" id="A0A0C9YRX1"/>
<dbReference type="OrthoDB" id="2641888at2759"/>
<dbReference type="EMBL" id="KN833851">
    <property type="protein sequence ID" value="KIK16629.1"/>
    <property type="molecule type" value="Genomic_DNA"/>
</dbReference>
<accession>A0A0C9YRX1</accession>
<proteinExistence type="predicted"/>
<reference evidence="3" key="2">
    <citation type="submission" date="2015-01" db="EMBL/GenBank/DDBJ databases">
        <title>Evolutionary Origins and Diversification of the Mycorrhizal Mutualists.</title>
        <authorList>
            <consortium name="DOE Joint Genome Institute"/>
            <consortium name="Mycorrhizal Genomics Consortium"/>
            <person name="Kohler A."/>
            <person name="Kuo A."/>
            <person name="Nagy L.G."/>
            <person name="Floudas D."/>
            <person name="Copeland A."/>
            <person name="Barry K.W."/>
            <person name="Cichocki N."/>
            <person name="Veneault-Fourrey C."/>
            <person name="LaButti K."/>
            <person name="Lindquist E.A."/>
            <person name="Lipzen A."/>
            <person name="Lundell T."/>
            <person name="Morin E."/>
            <person name="Murat C."/>
            <person name="Riley R."/>
            <person name="Ohm R."/>
            <person name="Sun H."/>
            <person name="Tunlid A."/>
            <person name="Henrissat B."/>
            <person name="Grigoriev I.V."/>
            <person name="Hibbett D.S."/>
            <person name="Martin F."/>
        </authorList>
    </citation>
    <scope>NUCLEOTIDE SEQUENCE [LARGE SCALE GENOMIC DNA]</scope>
    <source>
        <strain evidence="3">441</strain>
    </source>
</reference>
<evidence type="ECO:0000313" key="2">
    <source>
        <dbReference type="EMBL" id="KIK16629.1"/>
    </source>
</evidence>
<dbReference type="Proteomes" id="UP000054018">
    <property type="component" value="Unassembled WGS sequence"/>
</dbReference>
<protein>
    <submittedName>
        <fullName evidence="2">Uncharacterized protein</fullName>
    </submittedName>
</protein>
<name>A0A0C9YRX1_9AGAM</name>
<keyword evidence="3" id="KW-1185">Reference proteome</keyword>
<gene>
    <name evidence="2" type="ORF">PISMIDRAFT_15702</name>
</gene>
<sequence>MADNSKVDSVCKSSKGSGKAKMRPGPTKNGRNLCTHRWRKQVQSSRSTEEFQKYYNGLTAIQQKGYDDEAAALVANKNWDTKSICNGTLY</sequence>
<dbReference type="HOGENOM" id="CLU_2628765_0_0_1"/>
<organism evidence="2 3">
    <name type="scientific">Pisolithus microcarpus 441</name>
    <dbReference type="NCBI Taxonomy" id="765257"/>
    <lineage>
        <taxon>Eukaryota</taxon>
        <taxon>Fungi</taxon>
        <taxon>Dikarya</taxon>
        <taxon>Basidiomycota</taxon>
        <taxon>Agaricomycotina</taxon>
        <taxon>Agaricomycetes</taxon>
        <taxon>Agaricomycetidae</taxon>
        <taxon>Boletales</taxon>
        <taxon>Sclerodermatineae</taxon>
        <taxon>Pisolithaceae</taxon>
        <taxon>Pisolithus</taxon>
    </lineage>
</organism>